<evidence type="ECO:0000313" key="2">
    <source>
        <dbReference type="Proteomes" id="UP001596250"/>
    </source>
</evidence>
<protein>
    <submittedName>
        <fullName evidence="1">Uncharacterized protein</fullName>
    </submittedName>
</protein>
<gene>
    <name evidence="1" type="ORF">ACFPXP_20215</name>
</gene>
<proteinExistence type="predicted"/>
<accession>A0ABW1IUD5</accession>
<organism evidence="1 2">
    <name type="scientific">Marinicrinis lubricantis</name>
    <dbReference type="NCBI Taxonomy" id="2086470"/>
    <lineage>
        <taxon>Bacteria</taxon>
        <taxon>Bacillati</taxon>
        <taxon>Bacillota</taxon>
        <taxon>Bacilli</taxon>
        <taxon>Bacillales</taxon>
        <taxon>Paenibacillaceae</taxon>
    </lineage>
</organism>
<name>A0ABW1IUD5_9BACL</name>
<dbReference type="Proteomes" id="UP001596250">
    <property type="component" value="Unassembled WGS sequence"/>
</dbReference>
<keyword evidence="2" id="KW-1185">Reference proteome</keyword>
<comment type="caution">
    <text evidence="1">The sequence shown here is derived from an EMBL/GenBank/DDBJ whole genome shotgun (WGS) entry which is preliminary data.</text>
</comment>
<evidence type="ECO:0000313" key="1">
    <source>
        <dbReference type="EMBL" id="MFC5988735.1"/>
    </source>
</evidence>
<dbReference type="EMBL" id="JBHSQV010000184">
    <property type="protein sequence ID" value="MFC5988735.1"/>
    <property type="molecule type" value="Genomic_DNA"/>
</dbReference>
<reference evidence="2" key="1">
    <citation type="journal article" date="2019" name="Int. J. Syst. Evol. Microbiol.">
        <title>The Global Catalogue of Microorganisms (GCM) 10K type strain sequencing project: providing services to taxonomists for standard genome sequencing and annotation.</title>
        <authorList>
            <consortium name="The Broad Institute Genomics Platform"/>
            <consortium name="The Broad Institute Genome Sequencing Center for Infectious Disease"/>
            <person name="Wu L."/>
            <person name="Ma J."/>
        </authorList>
    </citation>
    <scope>NUCLEOTIDE SEQUENCE [LARGE SCALE GENOMIC DNA]</scope>
    <source>
        <strain evidence="2">CCM 8749</strain>
    </source>
</reference>
<sequence>MLQAFNEDWVKPLLRILKAGRRNAEGVAVDLKERYTQDMIRHMGSASEAMSSILRAKKEAAVRLSRYICSDSAGADHSTHSRLGEKDKVKQLNGSVVSYLNSIAGLTDTMAEQLEIVMQQLSEQEDEE</sequence>
<dbReference type="RefSeq" id="WP_379896218.1">
    <property type="nucleotide sequence ID" value="NZ_CBCSCT010000006.1"/>
</dbReference>